<evidence type="ECO:0000256" key="2">
    <source>
        <dbReference type="ARBA" id="ARBA00023125"/>
    </source>
</evidence>
<dbReference type="GO" id="GO:0003677">
    <property type="term" value="F:DNA binding"/>
    <property type="evidence" value="ECO:0007669"/>
    <property type="project" value="UniProtKB-KW"/>
</dbReference>
<evidence type="ECO:0000256" key="1">
    <source>
        <dbReference type="ARBA" id="ARBA00023015"/>
    </source>
</evidence>
<dbReference type="InterPro" id="IPR000524">
    <property type="entry name" value="Tscrpt_reg_HTH_GntR"/>
</dbReference>
<dbReference type="SUPFAM" id="SSF46785">
    <property type="entry name" value="Winged helix' DNA-binding domain"/>
    <property type="match status" value="1"/>
</dbReference>
<dbReference type="SMART" id="SM00895">
    <property type="entry name" value="FCD"/>
    <property type="match status" value="1"/>
</dbReference>
<sequence length="258" mass="28191">MPRRKRTLAGFDIGEALAGADLDRSLPIVAQVYSLLRERIIDNRLPPEAPLVEADLAALLRISRTPLRAALQRLAAEDLIETRPQVGSVVAPVNVGKIVEAVFCRSALECQVAERLASAPFHPARFEAVLAAQREACKRDDYLAFYRHDDRFHALLAEVAGVPAAWRLVQIVKPHVDRARLQLMGSIPGRSEQAYREHVEILRAASEGDRIEVVRLMRAHVSTVFDALDKLADSPLAKAPSADQPGTPAAQPAAESLG</sequence>
<dbReference type="Gene3D" id="1.20.120.530">
    <property type="entry name" value="GntR ligand-binding domain-like"/>
    <property type="match status" value="1"/>
</dbReference>
<name>A0A9X2XAJ6_9HYPH</name>
<evidence type="ECO:0000313" key="7">
    <source>
        <dbReference type="Proteomes" id="UP001149009"/>
    </source>
</evidence>
<dbReference type="EMBL" id="JAODNV010000021">
    <property type="protein sequence ID" value="MCT8991975.1"/>
    <property type="molecule type" value="Genomic_DNA"/>
</dbReference>
<dbReference type="SUPFAM" id="SSF48008">
    <property type="entry name" value="GntR ligand-binding domain-like"/>
    <property type="match status" value="1"/>
</dbReference>
<keyword evidence="1" id="KW-0805">Transcription regulation</keyword>
<dbReference type="PROSITE" id="PS50949">
    <property type="entry name" value="HTH_GNTR"/>
    <property type="match status" value="1"/>
</dbReference>
<dbReference type="Pfam" id="PF07729">
    <property type="entry name" value="FCD"/>
    <property type="match status" value="1"/>
</dbReference>
<gene>
    <name evidence="6" type="ORF">NYR54_17040</name>
</gene>
<keyword evidence="2" id="KW-0238">DNA-binding</keyword>
<feature type="domain" description="HTH gntR-type" evidence="5">
    <location>
        <begin position="26"/>
        <end position="93"/>
    </location>
</feature>
<dbReference type="Pfam" id="PF00392">
    <property type="entry name" value="GntR"/>
    <property type="match status" value="1"/>
</dbReference>
<organism evidence="6 7">
    <name type="scientific">Chelativorans petroleitrophicus</name>
    <dbReference type="NCBI Taxonomy" id="2975484"/>
    <lineage>
        <taxon>Bacteria</taxon>
        <taxon>Pseudomonadati</taxon>
        <taxon>Pseudomonadota</taxon>
        <taxon>Alphaproteobacteria</taxon>
        <taxon>Hyphomicrobiales</taxon>
        <taxon>Phyllobacteriaceae</taxon>
        <taxon>Chelativorans</taxon>
    </lineage>
</organism>
<dbReference type="SMART" id="SM00345">
    <property type="entry name" value="HTH_GNTR"/>
    <property type="match status" value="1"/>
</dbReference>
<evidence type="ECO:0000259" key="5">
    <source>
        <dbReference type="PROSITE" id="PS50949"/>
    </source>
</evidence>
<protein>
    <submittedName>
        <fullName evidence="6">GntR family transcriptional regulator</fullName>
    </submittedName>
</protein>
<evidence type="ECO:0000256" key="4">
    <source>
        <dbReference type="SAM" id="MobiDB-lite"/>
    </source>
</evidence>
<dbReference type="Proteomes" id="UP001149009">
    <property type="component" value="Unassembled WGS sequence"/>
</dbReference>
<keyword evidence="3" id="KW-0804">Transcription</keyword>
<dbReference type="CDD" id="cd07377">
    <property type="entry name" value="WHTH_GntR"/>
    <property type="match status" value="1"/>
</dbReference>
<dbReference type="Gene3D" id="1.10.10.10">
    <property type="entry name" value="Winged helix-like DNA-binding domain superfamily/Winged helix DNA-binding domain"/>
    <property type="match status" value="1"/>
</dbReference>
<feature type="region of interest" description="Disordered" evidence="4">
    <location>
        <begin position="236"/>
        <end position="258"/>
    </location>
</feature>
<accession>A0A9X2XAJ6</accession>
<dbReference type="GO" id="GO:0003700">
    <property type="term" value="F:DNA-binding transcription factor activity"/>
    <property type="evidence" value="ECO:0007669"/>
    <property type="project" value="InterPro"/>
</dbReference>
<dbReference type="RefSeq" id="WP_261516929.1">
    <property type="nucleotide sequence ID" value="NZ_JAODNV010000021.1"/>
</dbReference>
<dbReference type="InterPro" id="IPR008920">
    <property type="entry name" value="TF_FadR/GntR_C"/>
</dbReference>
<dbReference type="InterPro" id="IPR011711">
    <property type="entry name" value="GntR_C"/>
</dbReference>
<comment type="caution">
    <text evidence="6">The sequence shown here is derived from an EMBL/GenBank/DDBJ whole genome shotgun (WGS) entry which is preliminary data.</text>
</comment>
<evidence type="ECO:0000313" key="6">
    <source>
        <dbReference type="EMBL" id="MCT8991975.1"/>
    </source>
</evidence>
<reference evidence="6" key="1">
    <citation type="submission" date="2022-08" db="EMBL/GenBank/DDBJ databases">
        <title>Chelativorans sichuanense sp. nov., a paraffin oil-degrading bacterium isolated from a mixture of oil-based drill cuttings and paddy soil.</title>
        <authorList>
            <person name="Yu J."/>
            <person name="Liu H."/>
            <person name="Chen Q."/>
        </authorList>
    </citation>
    <scope>NUCLEOTIDE SEQUENCE</scope>
    <source>
        <strain evidence="6">SCAU 2101</strain>
    </source>
</reference>
<dbReference type="InterPro" id="IPR036388">
    <property type="entry name" value="WH-like_DNA-bd_sf"/>
</dbReference>
<dbReference type="AlphaFoldDB" id="A0A9X2XAJ6"/>
<evidence type="ECO:0000256" key="3">
    <source>
        <dbReference type="ARBA" id="ARBA00023163"/>
    </source>
</evidence>
<dbReference type="PANTHER" id="PTHR43537">
    <property type="entry name" value="TRANSCRIPTIONAL REGULATOR, GNTR FAMILY"/>
    <property type="match status" value="1"/>
</dbReference>
<keyword evidence="7" id="KW-1185">Reference proteome</keyword>
<proteinExistence type="predicted"/>
<dbReference type="InterPro" id="IPR036390">
    <property type="entry name" value="WH_DNA-bd_sf"/>
</dbReference>
<dbReference type="PANTHER" id="PTHR43537:SF5">
    <property type="entry name" value="UXU OPERON TRANSCRIPTIONAL REGULATOR"/>
    <property type="match status" value="1"/>
</dbReference>